<reference evidence="1" key="1">
    <citation type="submission" date="2020-10" db="EMBL/GenBank/DDBJ databases">
        <title>Connecting structure to function with the recovery of over 1000 high-quality activated sludge metagenome-assembled genomes encoding full-length rRNA genes using long-read sequencing.</title>
        <authorList>
            <person name="Singleton C.M."/>
            <person name="Petriglieri F."/>
            <person name="Kristensen J.M."/>
            <person name="Kirkegaard R.H."/>
            <person name="Michaelsen T.Y."/>
            <person name="Andersen M.H."/>
            <person name="Karst S.M."/>
            <person name="Dueholm M.S."/>
            <person name="Nielsen P.H."/>
            <person name="Albertsen M."/>
        </authorList>
    </citation>
    <scope>NUCLEOTIDE SEQUENCE</scope>
    <source>
        <strain evidence="1">Bjer_18-Q3-R1-45_BAT3C.347</strain>
    </source>
</reference>
<dbReference type="Proteomes" id="UP000807785">
    <property type="component" value="Unassembled WGS sequence"/>
</dbReference>
<comment type="caution">
    <text evidence="1">The sequence shown here is derived from an EMBL/GenBank/DDBJ whole genome shotgun (WGS) entry which is preliminary data.</text>
</comment>
<dbReference type="AlphaFoldDB" id="A0A9D7HR24"/>
<sequence>MIEASSGGRAAGVLKRGMTEGIAGICLDNDLEKQPVTQSDLSLSGSMLINAITQSVPRFVPILIHSMNDQKPPRMEKSLKSAGFSVTRIRMAILTRERFQVWLEDVREYWEDMNY</sequence>
<organism evidence="1 2">
    <name type="scientific">Candidatus Methylophosphatis roskildensis</name>
    <dbReference type="NCBI Taxonomy" id="2899263"/>
    <lineage>
        <taxon>Bacteria</taxon>
        <taxon>Pseudomonadati</taxon>
        <taxon>Pseudomonadota</taxon>
        <taxon>Betaproteobacteria</taxon>
        <taxon>Nitrosomonadales</taxon>
        <taxon>Sterolibacteriaceae</taxon>
        <taxon>Candidatus Methylophosphatis</taxon>
    </lineage>
</organism>
<evidence type="ECO:0000313" key="2">
    <source>
        <dbReference type="Proteomes" id="UP000807785"/>
    </source>
</evidence>
<protein>
    <submittedName>
        <fullName evidence="1">Uncharacterized protein</fullName>
    </submittedName>
</protein>
<accession>A0A9D7HR24</accession>
<gene>
    <name evidence="1" type="ORF">IPH26_08815</name>
</gene>
<proteinExistence type="predicted"/>
<name>A0A9D7HR24_9PROT</name>
<evidence type="ECO:0000313" key="1">
    <source>
        <dbReference type="EMBL" id="MBK6973031.1"/>
    </source>
</evidence>
<dbReference type="EMBL" id="JADJEV010000003">
    <property type="protein sequence ID" value="MBK6973031.1"/>
    <property type="molecule type" value="Genomic_DNA"/>
</dbReference>